<dbReference type="AlphaFoldDB" id="A0AA38HXH3"/>
<evidence type="ECO:0000313" key="3">
    <source>
        <dbReference type="Proteomes" id="UP001168821"/>
    </source>
</evidence>
<feature type="signal peptide" evidence="1">
    <location>
        <begin position="1"/>
        <end position="24"/>
    </location>
</feature>
<feature type="chain" id="PRO_5041418977" evidence="1">
    <location>
        <begin position="25"/>
        <end position="253"/>
    </location>
</feature>
<protein>
    <submittedName>
        <fullName evidence="2">Uncharacterized protein</fullName>
    </submittedName>
</protein>
<keyword evidence="3" id="KW-1185">Reference proteome</keyword>
<name>A0AA38HXH3_9CUCU</name>
<comment type="caution">
    <text evidence="2">The sequence shown here is derived from an EMBL/GenBank/DDBJ whole genome shotgun (WGS) entry which is preliminary data.</text>
</comment>
<sequence length="253" mass="28296">MGFRKALSLSLFSSFVCLIVLCAGLNDTSDPNYWENFAKNLTQQAKNNLSSLDDLGSKITQQVHDGLRPVREMQFKLRLKNGNRGSTLAIFKDRRFIIHDGVMFECNGNISMRDGSCSGTLRKGRFKDKEDFCYLPINVAINNWYCISNGPVNFSYNKGKTNCANVDNGLALAITKDAYSELCGSGGLPVTYKYFTEEVEDHSADVHCSDTKPYVCTLTEHQDTEVVYSGGSKVHTQSIILLLLMLCNFFIFV</sequence>
<evidence type="ECO:0000256" key="1">
    <source>
        <dbReference type="SAM" id="SignalP"/>
    </source>
</evidence>
<dbReference type="Proteomes" id="UP001168821">
    <property type="component" value="Unassembled WGS sequence"/>
</dbReference>
<accession>A0AA38HXH3</accession>
<gene>
    <name evidence="2" type="ORF">Zmor_023068</name>
</gene>
<proteinExistence type="predicted"/>
<dbReference type="EMBL" id="JALNTZ010000007">
    <property type="protein sequence ID" value="KAJ3645406.1"/>
    <property type="molecule type" value="Genomic_DNA"/>
</dbReference>
<reference evidence="2" key="1">
    <citation type="journal article" date="2023" name="G3 (Bethesda)">
        <title>Whole genome assemblies of Zophobas morio and Tenebrio molitor.</title>
        <authorList>
            <person name="Kaur S."/>
            <person name="Stinson S.A."/>
            <person name="diCenzo G.C."/>
        </authorList>
    </citation>
    <scope>NUCLEOTIDE SEQUENCE</scope>
    <source>
        <strain evidence="2">QUZm001</strain>
    </source>
</reference>
<organism evidence="2 3">
    <name type="scientific">Zophobas morio</name>
    <dbReference type="NCBI Taxonomy" id="2755281"/>
    <lineage>
        <taxon>Eukaryota</taxon>
        <taxon>Metazoa</taxon>
        <taxon>Ecdysozoa</taxon>
        <taxon>Arthropoda</taxon>
        <taxon>Hexapoda</taxon>
        <taxon>Insecta</taxon>
        <taxon>Pterygota</taxon>
        <taxon>Neoptera</taxon>
        <taxon>Endopterygota</taxon>
        <taxon>Coleoptera</taxon>
        <taxon>Polyphaga</taxon>
        <taxon>Cucujiformia</taxon>
        <taxon>Tenebrionidae</taxon>
        <taxon>Zophobas</taxon>
    </lineage>
</organism>
<evidence type="ECO:0000313" key="2">
    <source>
        <dbReference type="EMBL" id="KAJ3645406.1"/>
    </source>
</evidence>
<keyword evidence="1" id="KW-0732">Signal</keyword>